<name>A0A645A236_9ZZZZ</name>
<dbReference type="AlphaFoldDB" id="A0A645A236"/>
<evidence type="ECO:0000313" key="1">
    <source>
        <dbReference type="EMBL" id="MPM47137.1"/>
    </source>
</evidence>
<reference evidence="1" key="1">
    <citation type="submission" date="2019-08" db="EMBL/GenBank/DDBJ databases">
        <authorList>
            <person name="Kucharzyk K."/>
            <person name="Murdoch R.W."/>
            <person name="Higgins S."/>
            <person name="Loffler F."/>
        </authorList>
    </citation>
    <scope>NUCLEOTIDE SEQUENCE</scope>
</reference>
<evidence type="ECO:0008006" key="2">
    <source>
        <dbReference type="Google" id="ProtNLM"/>
    </source>
</evidence>
<gene>
    <name evidence="1" type="ORF">SDC9_93845</name>
</gene>
<comment type="caution">
    <text evidence="1">The sequence shown here is derived from an EMBL/GenBank/DDBJ whole genome shotgun (WGS) entry which is preliminary data.</text>
</comment>
<protein>
    <recommendedName>
        <fullName evidence="2">Phosphate-selective porin O and P</fullName>
    </recommendedName>
</protein>
<accession>A0A645A236</accession>
<proteinExistence type="predicted"/>
<dbReference type="Gene3D" id="2.40.160.10">
    <property type="entry name" value="Porin"/>
    <property type="match status" value="1"/>
</dbReference>
<organism evidence="1">
    <name type="scientific">bioreactor metagenome</name>
    <dbReference type="NCBI Taxonomy" id="1076179"/>
    <lineage>
        <taxon>unclassified sequences</taxon>
        <taxon>metagenomes</taxon>
        <taxon>ecological metagenomes</taxon>
    </lineage>
</organism>
<sequence>MALKNQLILVFIMSYVLVSAQEADSVRYPTFKADGTMKNKFEYAPETGSSRFSVRNSRVGVRGYLTPSFSYRGQIELSDNGSFKVLDLYGSFEPIQGLLFSLGQTSIPLFNSYIVSPGNLMFANRTFIGKYFLSTRDIGFLADYNFKIDAVPVSIEFGAYNGNTINDPVWREKLSYGGRLELGSMKGLRSTIKFYNYLNTPKVHYFFYGADLRYEGDNWKVETEFMKRDNKDVDEDQMSAYYVQGAYAFPLKETYLFKNIVPAVRWDAIDKHRNEKGFDVDRLTVGLGFGLTKKYFSSILRFDYEWYFVNRELDILNLYEEMDANKFTIELLLNF</sequence>
<dbReference type="EMBL" id="VSSQ01011554">
    <property type="protein sequence ID" value="MPM47137.1"/>
    <property type="molecule type" value="Genomic_DNA"/>
</dbReference>
<dbReference type="InterPro" id="IPR023614">
    <property type="entry name" value="Porin_dom_sf"/>
</dbReference>
<dbReference type="SUPFAM" id="SSF56935">
    <property type="entry name" value="Porins"/>
    <property type="match status" value="1"/>
</dbReference>